<evidence type="ECO:0000313" key="2">
    <source>
        <dbReference type="Proteomes" id="UP000488299"/>
    </source>
</evidence>
<keyword evidence="2" id="KW-1185">Reference proteome</keyword>
<dbReference type="RefSeq" id="WP_019991110.1">
    <property type="nucleotide sequence ID" value="NZ_WELI01000015.1"/>
</dbReference>
<protein>
    <submittedName>
        <fullName evidence="1">Uncharacterized protein</fullName>
    </submittedName>
</protein>
<reference evidence="1 2" key="1">
    <citation type="submission" date="2019-10" db="EMBL/GenBank/DDBJ databases">
        <title>Rudanella paleaurantiibacter sp. nov., isolated from sludge.</title>
        <authorList>
            <person name="Xu S.Q."/>
        </authorList>
    </citation>
    <scope>NUCLEOTIDE SEQUENCE [LARGE SCALE GENOMIC DNA]</scope>
    <source>
        <strain evidence="1 2">HX-22-17</strain>
    </source>
</reference>
<dbReference type="AlphaFoldDB" id="A0A7J5TSI8"/>
<name>A0A7J5TSI8_9BACT</name>
<organism evidence="1 2">
    <name type="scientific">Rudanella paleaurantiibacter</name>
    <dbReference type="NCBI Taxonomy" id="2614655"/>
    <lineage>
        <taxon>Bacteria</taxon>
        <taxon>Pseudomonadati</taxon>
        <taxon>Bacteroidota</taxon>
        <taxon>Cytophagia</taxon>
        <taxon>Cytophagales</taxon>
        <taxon>Cytophagaceae</taxon>
        <taxon>Rudanella</taxon>
    </lineage>
</organism>
<accession>A0A7J5TSI8</accession>
<evidence type="ECO:0000313" key="1">
    <source>
        <dbReference type="EMBL" id="KAB7726451.1"/>
    </source>
</evidence>
<dbReference type="EMBL" id="WELI01000015">
    <property type="protein sequence ID" value="KAB7726451.1"/>
    <property type="molecule type" value="Genomic_DNA"/>
</dbReference>
<sequence length="164" mass="18773">MCNNLFTRTQDVWLFGNSANSIWPSLSTPDQGDSAWRPRQVMDWETFWRRASKVNCILPKRLVLLADASALSHEIIFQIQQYRAQNALFSPVIHFDKPDLCKFIHTFNSDLAGYCAATDTNEEMGRLLRAVCAGKHYYSPGFCQMVEDLGFPIARGDDDEYIKN</sequence>
<comment type="caution">
    <text evidence="1">The sequence shown here is derived from an EMBL/GenBank/DDBJ whole genome shotgun (WGS) entry which is preliminary data.</text>
</comment>
<gene>
    <name evidence="1" type="ORF">F5984_24330</name>
</gene>
<proteinExistence type="predicted"/>
<dbReference type="Proteomes" id="UP000488299">
    <property type="component" value="Unassembled WGS sequence"/>
</dbReference>